<feature type="signal peptide" evidence="1">
    <location>
        <begin position="1"/>
        <end position="20"/>
    </location>
</feature>
<dbReference type="OrthoDB" id="7596673at2"/>
<dbReference type="RefSeq" id="WP_119531167.1">
    <property type="nucleotide sequence ID" value="NZ_QXTF01000001.1"/>
</dbReference>
<name>A0A418Q1U0_9SPHN</name>
<dbReference type="NCBIfam" id="TIGR04433">
    <property type="entry name" value="UrcA_uranyl"/>
    <property type="match status" value="1"/>
</dbReference>
<comment type="caution">
    <text evidence="2">The sequence shown here is derived from an EMBL/GenBank/DDBJ whole genome shotgun (WGS) entry which is preliminary data.</text>
</comment>
<gene>
    <name evidence="2" type="ORF">D3M59_02170</name>
</gene>
<keyword evidence="3" id="KW-1185">Reference proteome</keyword>
<dbReference type="InterPro" id="IPR030972">
    <property type="entry name" value="UrcA_uranyl"/>
</dbReference>
<organism evidence="2 3">
    <name type="scientific">Sphingomonas edaphi</name>
    <dbReference type="NCBI Taxonomy" id="2315689"/>
    <lineage>
        <taxon>Bacteria</taxon>
        <taxon>Pseudomonadati</taxon>
        <taxon>Pseudomonadota</taxon>
        <taxon>Alphaproteobacteria</taxon>
        <taxon>Sphingomonadales</taxon>
        <taxon>Sphingomonadaceae</taxon>
        <taxon>Sphingomonas</taxon>
    </lineage>
</organism>
<dbReference type="AlphaFoldDB" id="A0A418Q1U0"/>
<sequence length="118" mass="12772">MLKFNVLIAAICISSGPALAEPVVVRANPQPVLTVYVGFADLNLASSTDRDLLRKRIGRAAAEVCDYSYGPTTLYEYREARGCMRTSRADGYRQMEQLIAMRSAGIALAASTVAIRGN</sequence>
<evidence type="ECO:0000313" key="3">
    <source>
        <dbReference type="Proteomes" id="UP000285023"/>
    </source>
</evidence>
<keyword evidence="1" id="KW-0732">Signal</keyword>
<protein>
    <submittedName>
        <fullName evidence="2">UrcA family protein</fullName>
    </submittedName>
</protein>
<evidence type="ECO:0000256" key="1">
    <source>
        <dbReference type="SAM" id="SignalP"/>
    </source>
</evidence>
<reference evidence="2 3" key="1">
    <citation type="submission" date="2018-09" db="EMBL/GenBank/DDBJ databases">
        <title>Sphingomonas sp. DAC4.</title>
        <authorList>
            <person name="Seo T."/>
        </authorList>
    </citation>
    <scope>NUCLEOTIDE SEQUENCE [LARGE SCALE GENOMIC DNA]</scope>
    <source>
        <strain evidence="2 3">DAC4</strain>
    </source>
</reference>
<dbReference type="Proteomes" id="UP000285023">
    <property type="component" value="Unassembled WGS sequence"/>
</dbReference>
<proteinExistence type="predicted"/>
<dbReference type="EMBL" id="QXTF01000001">
    <property type="protein sequence ID" value="RIX31827.1"/>
    <property type="molecule type" value="Genomic_DNA"/>
</dbReference>
<feature type="chain" id="PRO_5019276997" evidence="1">
    <location>
        <begin position="21"/>
        <end position="118"/>
    </location>
</feature>
<evidence type="ECO:0000313" key="2">
    <source>
        <dbReference type="EMBL" id="RIX31827.1"/>
    </source>
</evidence>
<accession>A0A418Q1U0</accession>